<dbReference type="Pfam" id="PF00076">
    <property type="entry name" value="RRM_1"/>
    <property type="match status" value="2"/>
</dbReference>
<dbReference type="PANTHER" id="PTHR48027">
    <property type="entry name" value="HETEROGENEOUS NUCLEAR RIBONUCLEOPROTEIN 87F-RELATED"/>
    <property type="match status" value="1"/>
</dbReference>
<feature type="region of interest" description="Disordered" evidence="3">
    <location>
        <begin position="194"/>
        <end position="216"/>
    </location>
</feature>
<proteinExistence type="predicted"/>
<evidence type="ECO:0000259" key="4">
    <source>
        <dbReference type="PROSITE" id="PS50102"/>
    </source>
</evidence>
<evidence type="ECO:0000256" key="1">
    <source>
        <dbReference type="ARBA" id="ARBA00022884"/>
    </source>
</evidence>
<keyword evidence="6" id="KW-1185">Reference proteome</keyword>
<organism evidence="5 6">
    <name type="scientific">Coniochaeta hoffmannii</name>
    <dbReference type="NCBI Taxonomy" id="91930"/>
    <lineage>
        <taxon>Eukaryota</taxon>
        <taxon>Fungi</taxon>
        <taxon>Dikarya</taxon>
        <taxon>Ascomycota</taxon>
        <taxon>Pezizomycotina</taxon>
        <taxon>Sordariomycetes</taxon>
        <taxon>Sordariomycetidae</taxon>
        <taxon>Coniochaetales</taxon>
        <taxon>Coniochaetaceae</taxon>
        <taxon>Coniochaeta</taxon>
    </lineage>
</organism>
<dbReference type="InterPro" id="IPR000504">
    <property type="entry name" value="RRM_dom"/>
</dbReference>
<accession>A0AA38VWX7</accession>
<name>A0AA38VWX7_9PEZI</name>
<dbReference type="AlphaFoldDB" id="A0AA38VWX7"/>
<evidence type="ECO:0000256" key="2">
    <source>
        <dbReference type="PROSITE-ProRule" id="PRU00176"/>
    </source>
</evidence>
<dbReference type="EMBL" id="JANBVN010000049">
    <property type="protein sequence ID" value="KAJ9156894.1"/>
    <property type="molecule type" value="Genomic_DNA"/>
</dbReference>
<protein>
    <recommendedName>
        <fullName evidence="4">RRM domain-containing protein</fullName>
    </recommendedName>
</protein>
<feature type="region of interest" description="Disordered" evidence="3">
    <location>
        <begin position="93"/>
        <end position="119"/>
    </location>
</feature>
<dbReference type="InterPro" id="IPR052462">
    <property type="entry name" value="SLIRP/GR-RBP-like"/>
</dbReference>
<dbReference type="InterPro" id="IPR012677">
    <property type="entry name" value="Nucleotide-bd_a/b_plait_sf"/>
</dbReference>
<feature type="domain" description="RRM" evidence="4">
    <location>
        <begin position="219"/>
        <end position="297"/>
    </location>
</feature>
<sequence>MGNPVEEVWKRAPPYHLFLNPHSSSYLLYSVSTSVIMQSVRRAALRSVASAARAAVPKAAPTSQFAKNMVVKQSAVSMARYFSQGVRMMNTSNTESQVTEEPQGSTGTSTQKQPQPDLPNGIWVRNFVFDVNEDHLREMFSKFGNVVEVRIVRDPRGLSRGFGFVYMETPEARNKAIEELNGSFWHGRRVHMAEATGRRPSNGPRPAAASSGPTNEPTRYLYIGNIPYEATDAELNRMFRGLDNLEDVRVAVDRVTGFPRGFAHADFTDVEAAKKAFEKLDGFELGGRSLRVDYAGNALENRKNKTGGRRE</sequence>
<evidence type="ECO:0000256" key="3">
    <source>
        <dbReference type="SAM" id="MobiDB-lite"/>
    </source>
</evidence>
<feature type="compositionally biased region" description="Polar residues" evidence="3">
    <location>
        <begin position="93"/>
        <end position="114"/>
    </location>
</feature>
<reference evidence="5" key="1">
    <citation type="submission" date="2022-07" db="EMBL/GenBank/DDBJ databases">
        <title>Fungi with potential for degradation of polypropylene.</title>
        <authorList>
            <person name="Gostincar C."/>
        </authorList>
    </citation>
    <scope>NUCLEOTIDE SEQUENCE</scope>
    <source>
        <strain evidence="5">EXF-13287</strain>
    </source>
</reference>
<dbReference type="PROSITE" id="PS50102">
    <property type="entry name" value="RRM"/>
    <property type="match status" value="2"/>
</dbReference>
<dbReference type="CDD" id="cd00590">
    <property type="entry name" value="RRM_SF"/>
    <property type="match status" value="1"/>
</dbReference>
<dbReference type="GO" id="GO:0003723">
    <property type="term" value="F:RNA binding"/>
    <property type="evidence" value="ECO:0007669"/>
    <property type="project" value="UniProtKB-UniRule"/>
</dbReference>
<keyword evidence="1 2" id="KW-0694">RNA-binding</keyword>
<comment type="caution">
    <text evidence="5">The sequence shown here is derived from an EMBL/GenBank/DDBJ whole genome shotgun (WGS) entry which is preliminary data.</text>
</comment>
<dbReference type="Gene3D" id="3.30.70.330">
    <property type="match status" value="2"/>
</dbReference>
<dbReference type="SMART" id="SM00360">
    <property type="entry name" value="RRM"/>
    <property type="match status" value="2"/>
</dbReference>
<evidence type="ECO:0000313" key="5">
    <source>
        <dbReference type="EMBL" id="KAJ9156894.1"/>
    </source>
</evidence>
<dbReference type="InterPro" id="IPR035979">
    <property type="entry name" value="RBD_domain_sf"/>
</dbReference>
<dbReference type="SUPFAM" id="SSF54928">
    <property type="entry name" value="RNA-binding domain, RBD"/>
    <property type="match status" value="2"/>
</dbReference>
<evidence type="ECO:0000313" key="6">
    <source>
        <dbReference type="Proteomes" id="UP001174691"/>
    </source>
</evidence>
<feature type="domain" description="RRM" evidence="4">
    <location>
        <begin position="120"/>
        <end position="197"/>
    </location>
</feature>
<dbReference type="Proteomes" id="UP001174691">
    <property type="component" value="Unassembled WGS sequence"/>
</dbReference>
<gene>
    <name evidence="5" type="ORF">NKR19_g4063</name>
</gene>